<evidence type="ECO:0000313" key="2">
    <source>
        <dbReference type="EMBL" id="RKW69997.1"/>
    </source>
</evidence>
<reference evidence="2 3" key="1">
    <citation type="submission" date="2018-07" db="EMBL/GenBank/DDBJ databases">
        <title>Arthrobacter sp. nov., isolated from raw cow's milk with high bacterial count.</title>
        <authorList>
            <person name="Hahne J."/>
            <person name="Isele D."/>
            <person name="Lipski A."/>
        </authorList>
    </citation>
    <scope>NUCLEOTIDE SEQUENCE [LARGE SCALE GENOMIC DNA]</scope>
    <source>
        <strain evidence="2 3">JZ R-183</strain>
    </source>
</reference>
<protein>
    <submittedName>
        <fullName evidence="2">Dihydrofolate reductase</fullName>
    </submittedName>
</protein>
<dbReference type="InterPro" id="IPR024072">
    <property type="entry name" value="DHFR-like_dom_sf"/>
</dbReference>
<dbReference type="Pfam" id="PF01872">
    <property type="entry name" value="RibD_C"/>
    <property type="match status" value="1"/>
</dbReference>
<feature type="domain" description="Bacterial bifunctional deaminase-reductase C-terminal" evidence="1">
    <location>
        <begin position="3"/>
        <end position="174"/>
    </location>
</feature>
<sequence length="185" mass="19945">MSRKITAGLFMSVDGVAEAPDTFQHDSFDAELGAGLGAFVGSTTDAVLGRVGYTAWSSYWPGKDEPDDFGAFINPIRKHVASTTLSGPLEWNNSTLIQGDLATYLRELKNNGEQGNIAVVGGINIVRSVFFAGLLDELQLMIHPVIAGTGRHLFQDQDPQTRLTLVDSTITSKGNALLTYSRREG</sequence>
<dbReference type="Proteomes" id="UP000273119">
    <property type="component" value="Unassembled WGS sequence"/>
</dbReference>
<dbReference type="GO" id="GO:0009231">
    <property type="term" value="P:riboflavin biosynthetic process"/>
    <property type="evidence" value="ECO:0007669"/>
    <property type="project" value="InterPro"/>
</dbReference>
<dbReference type="AlphaFoldDB" id="A0A496PHN4"/>
<dbReference type="InterPro" id="IPR002734">
    <property type="entry name" value="RibDG_C"/>
</dbReference>
<comment type="caution">
    <text evidence="2">The sequence shown here is derived from an EMBL/GenBank/DDBJ whole genome shotgun (WGS) entry which is preliminary data.</text>
</comment>
<keyword evidence="3" id="KW-1185">Reference proteome</keyword>
<evidence type="ECO:0000259" key="1">
    <source>
        <dbReference type="Pfam" id="PF01872"/>
    </source>
</evidence>
<evidence type="ECO:0000313" key="3">
    <source>
        <dbReference type="Proteomes" id="UP000273119"/>
    </source>
</evidence>
<accession>A0A496PHN4</accession>
<dbReference type="GO" id="GO:0008703">
    <property type="term" value="F:5-amino-6-(5-phosphoribosylamino)uracil reductase activity"/>
    <property type="evidence" value="ECO:0007669"/>
    <property type="project" value="InterPro"/>
</dbReference>
<dbReference type="EMBL" id="QQXL01000006">
    <property type="protein sequence ID" value="RKW69997.1"/>
    <property type="molecule type" value="Genomic_DNA"/>
</dbReference>
<dbReference type="Gene3D" id="3.40.430.10">
    <property type="entry name" value="Dihydrofolate Reductase, subunit A"/>
    <property type="match status" value="1"/>
</dbReference>
<proteinExistence type="predicted"/>
<dbReference type="SUPFAM" id="SSF53597">
    <property type="entry name" value="Dihydrofolate reductase-like"/>
    <property type="match status" value="1"/>
</dbReference>
<dbReference type="RefSeq" id="WP_121485669.1">
    <property type="nucleotide sequence ID" value="NZ_QQXL01000006.1"/>
</dbReference>
<gene>
    <name evidence="2" type="ORF">DWQ67_11100</name>
</gene>
<organism evidence="2 3">
    <name type="scientific">Galactobacter caseinivorans</name>
    <dbReference type="NCBI Taxonomy" id="2676123"/>
    <lineage>
        <taxon>Bacteria</taxon>
        <taxon>Bacillati</taxon>
        <taxon>Actinomycetota</taxon>
        <taxon>Actinomycetes</taxon>
        <taxon>Micrococcales</taxon>
        <taxon>Micrococcaceae</taxon>
        <taxon>Galactobacter</taxon>
    </lineage>
</organism>
<name>A0A496PHN4_9MICC</name>